<protein>
    <recommendedName>
        <fullName evidence="1">Hemerythrin-like domain-containing protein</fullName>
    </recommendedName>
</protein>
<evidence type="ECO:0000313" key="2">
    <source>
        <dbReference type="EMBL" id="MBB5770484.1"/>
    </source>
</evidence>
<comment type="caution">
    <text evidence="2">The sequence shown here is derived from an EMBL/GenBank/DDBJ whole genome shotgun (WGS) entry which is preliminary data.</text>
</comment>
<dbReference type="AlphaFoldDB" id="A0A7W9FRX6"/>
<dbReference type="InterPro" id="IPR012312">
    <property type="entry name" value="Hemerythrin-like"/>
</dbReference>
<feature type="domain" description="Hemerythrin-like" evidence="1">
    <location>
        <begin position="7"/>
        <end position="137"/>
    </location>
</feature>
<name>A0A7W9FRX6_BREVE</name>
<evidence type="ECO:0000259" key="1">
    <source>
        <dbReference type="Pfam" id="PF01814"/>
    </source>
</evidence>
<dbReference type="RefSeq" id="WP_184278044.1">
    <property type="nucleotide sequence ID" value="NZ_JACHLJ010000001.1"/>
</dbReference>
<proteinExistence type="predicted"/>
<dbReference type="EMBL" id="JACHLJ010000001">
    <property type="protein sequence ID" value="MBB5770484.1"/>
    <property type="molecule type" value="Genomic_DNA"/>
</dbReference>
<evidence type="ECO:0000313" key="3">
    <source>
        <dbReference type="Proteomes" id="UP000556201"/>
    </source>
</evidence>
<dbReference type="Gene3D" id="1.20.120.520">
    <property type="entry name" value="nmb1532 protein domain like"/>
    <property type="match status" value="1"/>
</dbReference>
<organism evidence="2 3">
    <name type="scientific">Brevundimonas vesicularis</name>
    <name type="common">Pseudomonas vesicularis</name>
    <dbReference type="NCBI Taxonomy" id="41276"/>
    <lineage>
        <taxon>Bacteria</taxon>
        <taxon>Pseudomonadati</taxon>
        <taxon>Pseudomonadota</taxon>
        <taxon>Alphaproteobacteria</taxon>
        <taxon>Caulobacterales</taxon>
        <taxon>Caulobacteraceae</taxon>
        <taxon>Brevundimonas</taxon>
    </lineage>
</organism>
<dbReference type="Pfam" id="PF01814">
    <property type="entry name" value="Hemerythrin"/>
    <property type="match status" value="1"/>
</dbReference>
<dbReference type="Proteomes" id="UP000556201">
    <property type="component" value="Unassembled WGS sequence"/>
</dbReference>
<sequence length="156" mass="16893">MGGIAMDVEVLKTQHGRIIRLASALSGTAAVLKTSDDATRARELMSALNVALTEHLAIEDGELYPVLVQSEDVSVRHLAEHYVEDMGALSGVWAHYFKEWTQARILADRDRFASVTKGLIGALAHRVAREEDTLYPTMLAAASFGVGAYRPGRAAS</sequence>
<reference evidence="2 3" key="1">
    <citation type="submission" date="2020-08" db="EMBL/GenBank/DDBJ databases">
        <title>Functional genomics of gut bacteria from endangered species of beetles.</title>
        <authorList>
            <person name="Carlos-Shanley C."/>
        </authorList>
    </citation>
    <scope>NUCLEOTIDE SEQUENCE [LARGE SCALE GENOMIC DNA]</scope>
    <source>
        <strain evidence="2 3">S00192</strain>
    </source>
</reference>
<gene>
    <name evidence="2" type="ORF">HNP47_000453</name>
</gene>
<accession>A0A7W9FRX6</accession>